<gene>
    <name evidence="9" type="ORF">MYP_4338</name>
</gene>
<feature type="transmembrane region" description="Helical" evidence="7">
    <location>
        <begin position="94"/>
        <end position="116"/>
    </location>
</feature>
<evidence type="ECO:0000256" key="2">
    <source>
        <dbReference type="ARBA" id="ARBA00008193"/>
    </source>
</evidence>
<evidence type="ECO:0000256" key="5">
    <source>
        <dbReference type="ARBA" id="ARBA00022989"/>
    </source>
</evidence>
<accession>A0A098LLS9</accession>
<keyword evidence="6 7" id="KW-0472">Membrane</keyword>
<dbReference type="eggNOG" id="COG2860">
    <property type="taxonomic scope" value="Bacteria"/>
</dbReference>
<dbReference type="AlphaFoldDB" id="A0A098LLS9"/>
<dbReference type="Proteomes" id="UP000030185">
    <property type="component" value="Unassembled WGS sequence"/>
</dbReference>
<reference evidence="9 10" key="1">
    <citation type="submission" date="2014-09" db="EMBL/GenBank/DDBJ databases">
        <title>Sporocytophaga myxococcoides PG-01 genome sequencing.</title>
        <authorList>
            <person name="Liu L."/>
            <person name="Gao P.J."/>
            <person name="Chen G.J."/>
            <person name="Wang L.S."/>
        </authorList>
    </citation>
    <scope>NUCLEOTIDE SEQUENCE [LARGE SCALE GENOMIC DNA]</scope>
    <source>
        <strain evidence="9 10">PG-01</strain>
    </source>
</reference>
<evidence type="ECO:0000256" key="1">
    <source>
        <dbReference type="ARBA" id="ARBA00004651"/>
    </source>
</evidence>
<dbReference type="EMBL" id="BBLT01000011">
    <property type="protein sequence ID" value="GAL87108.1"/>
    <property type="molecule type" value="Genomic_DNA"/>
</dbReference>
<proteinExistence type="inferred from homology"/>
<dbReference type="OrthoDB" id="9791874at2"/>
<comment type="subcellular location">
    <subcellularLocation>
        <location evidence="1">Cell membrane</location>
        <topology evidence="1">Multi-pass membrane protein</topology>
    </subcellularLocation>
</comment>
<keyword evidence="3" id="KW-1003">Cell membrane</keyword>
<feature type="transmembrane region" description="Helical" evidence="7">
    <location>
        <begin position="153"/>
        <end position="171"/>
    </location>
</feature>
<keyword evidence="10" id="KW-1185">Reference proteome</keyword>
<evidence type="ECO:0000313" key="9">
    <source>
        <dbReference type="EMBL" id="GAL87108.1"/>
    </source>
</evidence>
<dbReference type="Pfam" id="PF03458">
    <property type="entry name" value="Gly_transporter"/>
    <property type="match status" value="2"/>
</dbReference>
<feature type="domain" description="Glycine transporter" evidence="8">
    <location>
        <begin position="96"/>
        <end position="168"/>
    </location>
</feature>
<dbReference type="GO" id="GO:0005886">
    <property type="term" value="C:plasma membrane"/>
    <property type="evidence" value="ECO:0007669"/>
    <property type="project" value="UniProtKB-SubCell"/>
</dbReference>
<evidence type="ECO:0000256" key="4">
    <source>
        <dbReference type="ARBA" id="ARBA00022692"/>
    </source>
</evidence>
<keyword evidence="5 7" id="KW-1133">Transmembrane helix</keyword>
<evidence type="ECO:0000256" key="7">
    <source>
        <dbReference type="SAM" id="Phobius"/>
    </source>
</evidence>
<protein>
    <recommendedName>
        <fullName evidence="8">Glycine transporter domain-containing protein</fullName>
    </recommendedName>
</protein>
<dbReference type="RefSeq" id="WP_045467935.1">
    <property type="nucleotide sequence ID" value="NZ_BBLT01000011.1"/>
</dbReference>
<dbReference type="PANTHER" id="PTHR30506">
    <property type="entry name" value="INNER MEMBRANE PROTEIN"/>
    <property type="match status" value="1"/>
</dbReference>
<feature type="domain" description="Glycine transporter" evidence="8">
    <location>
        <begin position="10"/>
        <end position="84"/>
    </location>
</feature>
<feature type="transmembrane region" description="Helical" evidence="7">
    <location>
        <begin position="122"/>
        <end position="141"/>
    </location>
</feature>
<comment type="similarity">
    <text evidence="2">Belongs to the UPF0126 family.</text>
</comment>
<name>A0A098LLS9_9BACT</name>
<feature type="transmembrane region" description="Helical" evidence="7">
    <location>
        <begin position="67"/>
        <end position="87"/>
    </location>
</feature>
<sequence>MNKQQLLFYILELEGTFVFAMSGATASKQHGLDLFGIIAIAFIVACGGGIIRDVCIGSIPPAGLKNWYYLVTSTVASGITIALYSFIQRLKHPVLFFDAIGLSIFAVTGAQKALLYSQNAEVAILLGTTTAVGGGLLRDVLLKRIPVILRKEIYASAAVVACIIVVLGNHFKWISSGWVSIIAVSTCFLLRILSLRYKWHLNFFFTKKSNH</sequence>
<dbReference type="STRING" id="153721.MYP_4338"/>
<evidence type="ECO:0000313" key="10">
    <source>
        <dbReference type="Proteomes" id="UP000030185"/>
    </source>
</evidence>
<organism evidence="9 10">
    <name type="scientific">Sporocytophaga myxococcoides</name>
    <dbReference type="NCBI Taxonomy" id="153721"/>
    <lineage>
        <taxon>Bacteria</taxon>
        <taxon>Pseudomonadati</taxon>
        <taxon>Bacteroidota</taxon>
        <taxon>Cytophagia</taxon>
        <taxon>Cytophagales</taxon>
        <taxon>Cytophagaceae</taxon>
        <taxon>Sporocytophaga</taxon>
    </lineage>
</organism>
<feature type="transmembrane region" description="Helical" evidence="7">
    <location>
        <begin position="177"/>
        <end position="197"/>
    </location>
</feature>
<evidence type="ECO:0000259" key="8">
    <source>
        <dbReference type="Pfam" id="PF03458"/>
    </source>
</evidence>
<dbReference type="InterPro" id="IPR005115">
    <property type="entry name" value="Gly_transporter"/>
</dbReference>
<keyword evidence="4 7" id="KW-0812">Transmembrane</keyword>
<dbReference type="PANTHER" id="PTHR30506:SF3">
    <property type="entry name" value="UPF0126 INNER MEMBRANE PROTEIN YADS-RELATED"/>
    <property type="match status" value="1"/>
</dbReference>
<evidence type="ECO:0000256" key="3">
    <source>
        <dbReference type="ARBA" id="ARBA00022475"/>
    </source>
</evidence>
<evidence type="ECO:0000256" key="6">
    <source>
        <dbReference type="ARBA" id="ARBA00023136"/>
    </source>
</evidence>
<comment type="caution">
    <text evidence="9">The sequence shown here is derived from an EMBL/GenBank/DDBJ whole genome shotgun (WGS) entry which is preliminary data.</text>
</comment>
<feature type="transmembrane region" description="Helical" evidence="7">
    <location>
        <begin position="32"/>
        <end position="51"/>
    </location>
</feature>